<dbReference type="NCBIfam" id="TIGR00539">
    <property type="entry name" value="hemN_rel"/>
    <property type="match status" value="1"/>
</dbReference>
<keyword evidence="6 9" id="KW-0408">Iron</keyword>
<dbReference type="Proteomes" id="UP000660021">
    <property type="component" value="Unassembled WGS sequence"/>
</dbReference>
<dbReference type="SFLD" id="SFLDF00562">
    <property type="entry name" value="HemN-like__clustered_with_heat"/>
    <property type="match status" value="1"/>
</dbReference>
<dbReference type="RefSeq" id="WP_186963517.1">
    <property type="nucleotide sequence ID" value="NZ_JACOPR010000003.1"/>
</dbReference>
<keyword evidence="5 9" id="KW-0479">Metal-binding</keyword>
<evidence type="ECO:0000256" key="3">
    <source>
        <dbReference type="ARBA" id="ARBA00022617"/>
    </source>
</evidence>
<dbReference type="Pfam" id="PF04055">
    <property type="entry name" value="Radical_SAM"/>
    <property type="match status" value="1"/>
</dbReference>
<feature type="domain" description="Radical SAM core" evidence="10">
    <location>
        <begin position="1"/>
        <end position="234"/>
    </location>
</feature>
<dbReference type="PROSITE" id="PS51918">
    <property type="entry name" value="RADICAL_SAM"/>
    <property type="match status" value="1"/>
</dbReference>
<keyword evidence="3 9" id="KW-0349">Heme</keyword>
<evidence type="ECO:0000256" key="6">
    <source>
        <dbReference type="ARBA" id="ARBA00023004"/>
    </source>
</evidence>
<gene>
    <name evidence="11" type="primary">hemW</name>
    <name evidence="11" type="ORF">H8S34_07455</name>
</gene>
<dbReference type="SFLD" id="SFLDS00029">
    <property type="entry name" value="Radical_SAM"/>
    <property type="match status" value="1"/>
</dbReference>
<dbReference type="SMART" id="SM00729">
    <property type="entry name" value="Elp3"/>
    <property type="match status" value="1"/>
</dbReference>
<evidence type="ECO:0000313" key="12">
    <source>
        <dbReference type="Proteomes" id="UP000660021"/>
    </source>
</evidence>
<evidence type="ECO:0000256" key="4">
    <source>
        <dbReference type="ARBA" id="ARBA00022691"/>
    </source>
</evidence>
<keyword evidence="8 9" id="KW-0143">Chaperone</keyword>
<keyword evidence="9" id="KW-0004">4Fe-4S</keyword>
<keyword evidence="9" id="KW-0963">Cytoplasm</keyword>
<dbReference type="Gene3D" id="3.20.20.70">
    <property type="entry name" value="Aldolase class I"/>
    <property type="match status" value="1"/>
</dbReference>
<keyword evidence="12" id="KW-1185">Reference proteome</keyword>
<keyword evidence="7 9" id="KW-0411">Iron-sulfur</keyword>
<comment type="similarity">
    <text evidence="1">Belongs to the anaerobic coproporphyrinogen-III oxidase family. HemW subfamily.</text>
</comment>
<proteinExistence type="inferred from homology"/>
<protein>
    <recommendedName>
        <fullName evidence="2 9">Heme chaperone HemW</fullName>
    </recommendedName>
</protein>
<sequence>MAGKLGIYIHIPFCRSKCDYCDFYSLAGREGRMDDYQKALIAHIRETAPLARGHQVDTIYFGGGTPSYYGEKRLRELLGEVCRRFDVARDAEVTVECNPDSVEKKMLCRLRRAGVNRISLGVQSCCDRDLEGLHRPHTFAQAKAAVQAAREAKIKNVSLDFIYGLPHQSMEAWKESVESALALEPEHLSCYGLKVEEGTPLYTRVERGEILPDDDMQADMYLWMVERLAKAGYKQYEISNFARPGFQSRHNLKYWMGRPYIGFGPGAHSDFGGRRYSFVRDLDAYIEGVLHGGNIVDESELIPQRERGGEYLMLRLRTTRGIEEWEYRREYFMNFDPIEQKLEEYERRGWAARQDRRWYFTPQGFLVSNQLIGALLEIQEKAALDTLLPRLRRNVRDTEPGQS</sequence>
<dbReference type="SFLD" id="SFLDG01065">
    <property type="entry name" value="anaerobic_coproporphyrinogen-I"/>
    <property type="match status" value="1"/>
</dbReference>
<evidence type="ECO:0000256" key="2">
    <source>
        <dbReference type="ARBA" id="ARBA00017228"/>
    </source>
</evidence>
<dbReference type="InterPro" id="IPR013785">
    <property type="entry name" value="Aldolase_TIM"/>
</dbReference>
<comment type="function">
    <text evidence="9">Probably acts as a heme chaperone, transferring heme to an unknown acceptor. Binds one molecule of heme per monomer, possibly covalently. Binds 1 [4Fe-4S] cluster. The cluster is coordinated with 3 cysteines and an exchangeable S-adenosyl-L-methionine.</text>
</comment>
<evidence type="ECO:0000256" key="7">
    <source>
        <dbReference type="ARBA" id="ARBA00023014"/>
    </source>
</evidence>
<dbReference type="PANTHER" id="PTHR13932">
    <property type="entry name" value="COPROPORPHYRINIGEN III OXIDASE"/>
    <property type="match status" value="1"/>
</dbReference>
<evidence type="ECO:0000256" key="1">
    <source>
        <dbReference type="ARBA" id="ARBA00006100"/>
    </source>
</evidence>
<dbReference type="InterPro" id="IPR058240">
    <property type="entry name" value="rSAM_sf"/>
</dbReference>
<dbReference type="SFLD" id="SFLDF00288">
    <property type="entry name" value="HemN-like__clustered_with_nucl"/>
    <property type="match status" value="1"/>
</dbReference>
<name>A0ABR7HT35_9FIRM</name>
<dbReference type="InterPro" id="IPR034505">
    <property type="entry name" value="Coproporphyrinogen-III_oxidase"/>
</dbReference>
<dbReference type="PANTHER" id="PTHR13932:SF5">
    <property type="entry name" value="RADICAL S-ADENOSYL METHIONINE DOMAIN-CONTAINING PROTEIN 1, MITOCHONDRIAL"/>
    <property type="match status" value="1"/>
</dbReference>
<dbReference type="EMBL" id="JACOPR010000003">
    <property type="protein sequence ID" value="MBC5730670.1"/>
    <property type="molecule type" value="Genomic_DNA"/>
</dbReference>
<comment type="caution">
    <text evidence="11">The sequence shown here is derived from an EMBL/GenBank/DDBJ whole genome shotgun (WGS) entry which is preliminary data.</text>
</comment>
<dbReference type="InterPro" id="IPR006638">
    <property type="entry name" value="Elp3/MiaA/NifB-like_rSAM"/>
</dbReference>
<dbReference type="SUPFAM" id="SSF102114">
    <property type="entry name" value="Radical SAM enzymes"/>
    <property type="match status" value="1"/>
</dbReference>
<evidence type="ECO:0000313" key="11">
    <source>
        <dbReference type="EMBL" id="MBC5730670.1"/>
    </source>
</evidence>
<dbReference type="CDD" id="cd01335">
    <property type="entry name" value="Radical_SAM"/>
    <property type="match status" value="1"/>
</dbReference>
<comment type="subcellular location">
    <subcellularLocation>
        <location evidence="9">Cytoplasm</location>
    </subcellularLocation>
</comment>
<organism evidence="11 12">
    <name type="scientific">Pseudoflavonifractor hominis</name>
    <dbReference type="NCBI Taxonomy" id="2763059"/>
    <lineage>
        <taxon>Bacteria</taxon>
        <taxon>Bacillati</taxon>
        <taxon>Bacillota</taxon>
        <taxon>Clostridia</taxon>
        <taxon>Eubacteriales</taxon>
        <taxon>Oscillospiraceae</taxon>
        <taxon>Pseudoflavonifractor</taxon>
    </lineage>
</organism>
<reference evidence="11 12" key="1">
    <citation type="submission" date="2020-08" db="EMBL/GenBank/DDBJ databases">
        <title>Genome public.</title>
        <authorList>
            <person name="Liu C."/>
            <person name="Sun Q."/>
        </authorList>
    </citation>
    <scope>NUCLEOTIDE SEQUENCE [LARGE SCALE GENOMIC DNA]</scope>
    <source>
        <strain evidence="11 12">New-38</strain>
    </source>
</reference>
<dbReference type="InterPro" id="IPR007197">
    <property type="entry name" value="rSAM"/>
</dbReference>
<dbReference type="InterPro" id="IPR004559">
    <property type="entry name" value="HemW-like"/>
</dbReference>
<accession>A0ABR7HT35</accession>
<evidence type="ECO:0000259" key="10">
    <source>
        <dbReference type="PROSITE" id="PS51918"/>
    </source>
</evidence>
<keyword evidence="4 9" id="KW-0949">S-adenosyl-L-methionine</keyword>
<evidence type="ECO:0000256" key="9">
    <source>
        <dbReference type="RuleBase" id="RU364116"/>
    </source>
</evidence>
<dbReference type="SFLD" id="SFLDG01082">
    <property type="entry name" value="B12-binding_domain_containing"/>
    <property type="match status" value="1"/>
</dbReference>
<evidence type="ECO:0000256" key="5">
    <source>
        <dbReference type="ARBA" id="ARBA00022723"/>
    </source>
</evidence>
<evidence type="ECO:0000256" key="8">
    <source>
        <dbReference type="ARBA" id="ARBA00023186"/>
    </source>
</evidence>